<dbReference type="EMBL" id="JASFZW010000009">
    <property type="protein sequence ID" value="KAK2076715.1"/>
    <property type="molecule type" value="Genomic_DNA"/>
</dbReference>
<keyword evidence="3" id="KW-1185">Reference proteome</keyword>
<reference evidence="2" key="1">
    <citation type="submission" date="2021-01" db="EMBL/GenBank/DDBJ databases">
        <authorList>
            <person name="Eckstrom K.M.E."/>
        </authorList>
    </citation>
    <scope>NUCLEOTIDE SEQUENCE</scope>
    <source>
        <strain evidence="2">UVCC 0001</strain>
    </source>
</reference>
<protein>
    <submittedName>
        <fullName evidence="2">Uncharacterized protein</fullName>
    </submittedName>
</protein>
<dbReference type="AlphaFoldDB" id="A0AAD9IHG3"/>
<name>A0AAD9IHG3_PROWI</name>
<comment type="caution">
    <text evidence="2">The sequence shown here is derived from an EMBL/GenBank/DDBJ whole genome shotgun (WGS) entry which is preliminary data.</text>
</comment>
<evidence type="ECO:0000313" key="2">
    <source>
        <dbReference type="EMBL" id="KAK2076715.1"/>
    </source>
</evidence>
<feature type="compositionally biased region" description="Basic and acidic residues" evidence="1">
    <location>
        <begin position="178"/>
        <end position="210"/>
    </location>
</feature>
<evidence type="ECO:0000256" key="1">
    <source>
        <dbReference type="SAM" id="MobiDB-lite"/>
    </source>
</evidence>
<sequence>MQEVDGKIVQNWVAQMAPEYRVWPVRRDQLERDVSLESILLNPPKAEESWPVYDARTPPLVVFSGTTGLDMIAVIAHWKQYTGLEQPAFASTCKANMSKSLRKLIPEIIRSMNMARMSEQNPGLIKLPEEEHAADAAERAAGAAAGKVPDFMGGPGNKAEPIFVSSDDDLVRLREQLRSKFQNRDQQRHLLKKRMMEDASRERRQRHEAEAEGGETESSASSPPSPKGFGRC</sequence>
<organism evidence="2 3">
    <name type="scientific">Prototheca wickerhamii</name>
    <dbReference type="NCBI Taxonomy" id="3111"/>
    <lineage>
        <taxon>Eukaryota</taxon>
        <taxon>Viridiplantae</taxon>
        <taxon>Chlorophyta</taxon>
        <taxon>core chlorophytes</taxon>
        <taxon>Trebouxiophyceae</taxon>
        <taxon>Chlorellales</taxon>
        <taxon>Chlorellaceae</taxon>
        <taxon>Prototheca</taxon>
    </lineage>
</organism>
<evidence type="ECO:0000313" key="3">
    <source>
        <dbReference type="Proteomes" id="UP001255856"/>
    </source>
</evidence>
<feature type="region of interest" description="Disordered" evidence="1">
    <location>
        <begin position="178"/>
        <end position="232"/>
    </location>
</feature>
<proteinExistence type="predicted"/>
<gene>
    <name evidence="2" type="ORF">QBZ16_005475</name>
</gene>
<accession>A0AAD9IHG3</accession>
<dbReference type="Proteomes" id="UP001255856">
    <property type="component" value="Unassembled WGS sequence"/>
</dbReference>